<organism evidence="1 2">
    <name type="scientific">Immersiella caudata</name>
    <dbReference type="NCBI Taxonomy" id="314043"/>
    <lineage>
        <taxon>Eukaryota</taxon>
        <taxon>Fungi</taxon>
        <taxon>Dikarya</taxon>
        <taxon>Ascomycota</taxon>
        <taxon>Pezizomycotina</taxon>
        <taxon>Sordariomycetes</taxon>
        <taxon>Sordariomycetidae</taxon>
        <taxon>Sordariales</taxon>
        <taxon>Lasiosphaeriaceae</taxon>
        <taxon>Immersiella</taxon>
    </lineage>
</organism>
<accession>A0AA39WAD5</accession>
<gene>
    <name evidence="1" type="ORF">B0T14DRAFT_530816</name>
</gene>
<evidence type="ECO:0000313" key="2">
    <source>
        <dbReference type="Proteomes" id="UP001175000"/>
    </source>
</evidence>
<dbReference type="EMBL" id="JAULSU010000007">
    <property type="protein sequence ID" value="KAK0611652.1"/>
    <property type="molecule type" value="Genomic_DNA"/>
</dbReference>
<proteinExistence type="predicted"/>
<dbReference type="Proteomes" id="UP001175000">
    <property type="component" value="Unassembled WGS sequence"/>
</dbReference>
<sequence length="325" mass="36780">MSKAHTCGSPLALLLDNFPDRRPSSISVADFPAARMLDREQTLAEMQQDGRPDAKYRTILRHARVIERFAGDRSQFFSDVTNDNPGGAYEWIWTTPDGRVVTLMCLKQFGPHGGENSVDQNDIHALVGALEADGATLKAINESIHQANNQGGIHGIVYLHRCRHVPWTARDNFRFDMIRLILGNEKSQNHVKICCYPNGDVHPGGQNSCEDRQTVLENWSRIVAGHDTTSFDNQRSDPKELVRGMVDHGGPIILSLATEMAKTQKLQKTQPGKRLVEEFETRIRDIDEQIKEAVPEDVGQLKEWRQRLKEARDRFQGSRFGLFRT</sequence>
<name>A0AA39WAD5_9PEZI</name>
<evidence type="ECO:0000313" key="1">
    <source>
        <dbReference type="EMBL" id="KAK0611652.1"/>
    </source>
</evidence>
<protein>
    <submittedName>
        <fullName evidence="1">Uncharacterized protein</fullName>
    </submittedName>
</protein>
<reference evidence="1" key="1">
    <citation type="submission" date="2023-06" db="EMBL/GenBank/DDBJ databases">
        <title>Genome-scale phylogeny and comparative genomics of the fungal order Sordariales.</title>
        <authorList>
            <consortium name="Lawrence Berkeley National Laboratory"/>
            <person name="Hensen N."/>
            <person name="Bonometti L."/>
            <person name="Westerberg I."/>
            <person name="Brannstrom I.O."/>
            <person name="Guillou S."/>
            <person name="Cros-Aarteil S."/>
            <person name="Calhoun S."/>
            <person name="Haridas S."/>
            <person name="Kuo A."/>
            <person name="Mondo S."/>
            <person name="Pangilinan J."/>
            <person name="Riley R."/>
            <person name="Labutti K."/>
            <person name="Andreopoulos B."/>
            <person name="Lipzen A."/>
            <person name="Chen C."/>
            <person name="Yanf M."/>
            <person name="Daum C."/>
            <person name="Ng V."/>
            <person name="Clum A."/>
            <person name="Steindorff A."/>
            <person name="Ohm R."/>
            <person name="Martin F."/>
            <person name="Silar P."/>
            <person name="Natvig D."/>
            <person name="Lalanne C."/>
            <person name="Gautier V."/>
            <person name="Ament-Velasquez S.L."/>
            <person name="Kruys A."/>
            <person name="Hutchinson M.I."/>
            <person name="Powell A.J."/>
            <person name="Barry K."/>
            <person name="Miller A.N."/>
            <person name="Grigoriev I.V."/>
            <person name="Debuchy R."/>
            <person name="Gladieux P."/>
            <person name="Thoren M.H."/>
            <person name="Johannesson H."/>
        </authorList>
    </citation>
    <scope>NUCLEOTIDE SEQUENCE</scope>
    <source>
        <strain evidence="1">CBS 606.72</strain>
    </source>
</reference>
<dbReference type="AlphaFoldDB" id="A0AA39WAD5"/>
<comment type="caution">
    <text evidence="1">The sequence shown here is derived from an EMBL/GenBank/DDBJ whole genome shotgun (WGS) entry which is preliminary data.</text>
</comment>
<keyword evidence="2" id="KW-1185">Reference proteome</keyword>
<feature type="non-terminal residue" evidence="1">
    <location>
        <position position="325"/>
    </location>
</feature>